<dbReference type="InParanoid" id="A0A401GEF8"/>
<dbReference type="GeneID" id="38777491"/>
<dbReference type="PANTHER" id="PTHR24346">
    <property type="entry name" value="MAP/MICROTUBULE AFFINITY-REGULATING KINASE"/>
    <property type="match status" value="1"/>
</dbReference>
<name>A0A401GEF8_9APHY</name>
<proteinExistence type="predicted"/>
<dbReference type="GO" id="GO:0005737">
    <property type="term" value="C:cytoplasm"/>
    <property type="evidence" value="ECO:0007669"/>
    <property type="project" value="TreeGrafter"/>
</dbReference>
<dbReference type="AlphaFoldDB" id="A0A401GEF8"/>
<evidence type="ECO:0000313" key="5">
    <source>
        <dbReference type="Proteomes" id="UP000287166"/>
    </source>
</evidence>
<sequence>MTSITEVAKVDLASIPIVGPGELRPTEYFWRDLQPWLAEHGYMLRPRYRPGWIPSWEATGLYYRKCEDGITITYPQVLDATRISDGEIVALKKVSISLHPYEVEIGHIFSSEPSSLDHRNHCVPIYEVLQVPDQDDIVLLVMPLLRDYKEPRFQTVGEAVEYFRQVFEGLQYMHEHHVAHRDCMDLNIMMDPKPLYPRLYHPQSDLQSLKMGKLAKHYTRTARPTRYYFIDFGLSRKYNPDDGPPREDPIWGGDKTVPEFQTSDDPCDPFPTDIYYLGNMIREDFLQPLFGVEFMKPLVDDMVQDDPARRPTINEVVTRFEEIRRKLGYWKLRSRLAEKDEDSVIRTYRRVRHFFRTIGYIVTWRSPMPTP</sequence>
<dbReference type="PROSITE" id="PS50011">
    <property type="entry name" value="PROTEIN_KINASE_DOM"/>
    <property type="match status" value="1"/>
</dbReference>
<dbReference type="InterPro" id="IPR000719">
    <property type="entry name" value="Prot_kinase_dom"/>
</dbReference>
<dbReference type="GO" id="GO:0004674">
    <property type="term" value="F:protein serine/threonine kinase activity"/>
    <property type="evidence" value="ECO:0007669"/>
    <property type="project" value="TreeGrafter"/>
</dbReference>
<dbReference type="Gene3D" id="1.10.510.10">
    <property type="entry name" value="Transferase(Phosphotransferase) domain 1"/>
    <property type="match status" value="1"/>
</dbReference>
<dbReference type="SUPFAM" id="SSF56112">
    <property type="entry name" value="Protein kinase-like (PK-like)"/>
    <property type="match status" value="1"/>
</dbReference>
<keyword evidence="5" id="KW-1185">Reference proteome</keyword>
<evidence type="ECO:0000259" key="3">
    <source>
        <dbReference type="PROSITE" id="PS50011"/>
    </source>
</evidence>
<dbReference type="GO" id="GO:0005524">
    <property type="term" value="F:ATP binding"/>
    <property type="evidence" value="ECO:0007669"/>
    <property type="project" value="UniProtKB-KW"/>
</dbReference>
<feature type="domain" description="Protein kinase" evidence="3">
    <location>
        <begin position="63"/>
        <end position="323"/>
    </location>
</feature>
<gene>
    <name evidence="4" type="ORF">SCP_0302890</name>
</gene>
<accession>A0A401GEF8</accession>
<reference evidence="4 5" key="1">
    <citation type="journal article" date="2018" name="Sci. Rep.">
        <title>Genome sequence of the cauliflower mushroom Sparassis crispa (Hanabiratake) and its association with beneficial usage.</title>
        <authorList>
            <person name="Kiyama R."/>
            <person name="Furutani Y."/>
            <person name="Kawaguchi K."/>
            <person name="Nakanishi T."/>
        </authorList>
    </citation>
    <scope>NUCLEOTIDE SEQUENCE [LARGE SCALE GENOMIC DNA]</scope>
</reference>
<dbReference type="STRING" id="139825.A0A401GEF8"/>
<dbReference type="Pfam" id="PF00069">
    <property type="entry name" value="Pkinase"/>
    <property type="match status" value="1"/>
</dbReference>
<keyword evidence="2" id="KW-0067">ATP-binding</keyword>
<dbReference type="InterPro" id="IPR011009">
    <property type="entry name" value="Kinase-like_dom_sf"/>
</dbReference>
<keyword evidence="1" id="KW-0547">Nucleotide-binding</keyword>
<dbReference type="GO" id="GO:0035556">
    <property type="term" value="P:intracellular signal transduction"/>
    <property type="evidence" value="ECO:0007669"/>
    <property type="project" value="TreeGrafter"/>
</dbReference>
<protein>
    <recommendedName>
        <fullName evidence="3">Protein kinase domain-containing protein</fullName>
    </recommendedName>
</protein>
<dbReference type="EMBL" id="BFAD01000003">
    <property type="protein sequence ID" value="GBE80574.1"/>
    <property type="molecule type" value="Genomic_DNA"/>
</dbReference>
<organism evidence="4 5">
    <name type="scientific">Sparassis crispa</name>
    <dbReference type="NCBI Taxonomy" id="139825"/>
    <lineage>
        <taxon>Eukaryota</taxon>
        <taxon>Fungi</taxon>
        <taxon>Dikarya</taxon>
        <taxon>Basidiomycota</taxon>
        <taxon>Agaricomycotina</taxon>
        <taxon>Agaricomycetes</taxon>
        <taxon>Polyporales</taxon>
        <taxon>Sparassidaceae</taxon>
        <taxon>Sparassis</taxon>
    </lineage>
</organism>
<comment type="caution">
    <text evidence="4">The sequence shown here is derived from an EMBL/GenBank/DDBJ whole genome shotgun (WGS) entry which is preliminary data.</text>
</comment>
<evidence type="ECO:0000256" key="1">
    <source>
        <dbReference type="ARBA" id="ARBA00022741"/>
    </source>
</evidence>
<dbReference type="SMART" id="SM00220">
    <property type="entry name" value="S_TKc"/>
    <property type="match status" value="1"/>
</dbReference>
<dbReference type="Proteomes" id="UP000287166">
    <property type="component" value="Unassembled WGS sequence"/>
</dbReference>
<dbReference type="OrthoDB" id="5987198at2759"/>
<evidence type="ECO:0000313" key="4">
    <source>
        <dbReference type="EMBL" id="GBE80574.1"/>
    </source>
</evidence>
<dbReference type="RefSeq" id="XP_027611487.1">
    <property type="nucleotide sequence ID" value="XM_027755686.1"/>
</dbReference>
<dbReference type="CDD" id="cd00180">
    <property type="entry name" value="PKc"/>
    <property type="match status" value="1"/>
</dbReference>
<evidence type="ECO:0000256" key="2">
    <source>
        <dbReference type="ARBA" id="ARBA00022840"/>
    </source>
</evidence>
<dbReference type="PANTHER" id="PTHR24346:SF30">
    <property type="entry name" value="MATERNAL EMBRYONIC LEUCINE ZIPPER KINASE"/>
    <property type="match status" value="1"/>
</dbReference>